<proteinExistence type="predicted"/>
<protein>
    <submittedName>
        <fullName evidence="1">Uncharacterized protein</fullName>
    </submittedName>
</protein>
<dbReference type="RefSeq" id="WP_380005514.1">
    <property type="nucleotide sequence ID" value="NZ_JBHLYR010000011.1"/>
</dbReference>
<sequence length="212" mass="24124">MSQPPVFKNTLEPLVPLITETFGLHRSHAYRNATVFEDHVMRVLGRRLPRSGKARQLMVDRELWTVFERCFAAYHDGSQPSFHAALANGYSGEYPEARSLEDVHQSVAHQREALTQLRVWLTEQVERQDQELSELRRGLGELRDFLQTEFAQVTPLSQEVAAQRETGETQHRELVALLGTHGEQLDHLTEGMRVVAEVVSAMADQFQEPAPV</sequence>
<gene>
    <name evidence="1" type="ORF">ACFFLM_03290</name>
</gene>
<evidence type="ECO:0000313" key="2">
    <source>
        <dbReference type="Proteomes" id="UP001589733"/>
    </source>
</evidence>
<dbReference type="EMBL" id="JBHLYR010000011">
    <property type="protein sequence ID" value="MFB9991006.1"/>
    <property type="molecule type" value="Genomic_DNA"/>
</dbReference>
<reference evidence="1 2" key="1">
    <citation type="submission" date="2024-09" db="EMBL/GenBank/DDBJ databases">
        <authorList>
            <person name="Sun Q."/>
            <person name="Mori K."/>
        </authorList>
    </citation>
    <scope>NUCLEOTIDE SEQUENCE [LARGE SCALE GENOMIC DNA]</scope>
    <source>
        <strain evidence="1 2">JCM 13503</strain>
    </source>
</reference>
<organism evidence="1 2">
    <name type="scientific">Deinococcus oregonensis</name>
    <dbReference type="NCBI Taxonomy" id="1805970"/>
    <lineage>
        <taxon>Bacteria</taxon>
        <taxon>Thermotogati</taxon>
        <taxon>Deinococcota</taxon>
        <taxon>Deinococci</taxon>
        <taxon>Deinococcales</taxon>
        <taxon>Deinococcaceae</taxon>
        <taxon>Deinococcus</taxon>
    </lineage>
</organism>
<name>A0ABV6AU17_9DEIO</name>
<evidence type="ECO:0000313" key="1">
    <source>
        <dbReference type="EMBL" id="MFB9991006.1"/>
    </source>
</evidence>
<accession>A0ABV6AU17</accession>
<keyword evidence="2" id="KW-1185">Reference proteome</keyword>
<dbReference type="Proteomes" id="UP001589733">
    <property type="component" value="Unassembled WGS sequence"/>
</dbReference>
<comment type="caution">
    <text evidence="1">The sequence shown here is derived from an EMBL/GenBank/DDBJ whole genome shotgun (WGS) entry which is preliminary data.</text>
</comment>